<evidence type="ECO:0000256" key="1">
    <source>
        <dbReference type="SAM" id="MobiDB-lite"/>
    </source>
</evidence>
<organism evidence="3 4">
    <name type="scientific">Burkholderia lata (strain ATCC 17760 / DSM 23089 / LMG 22485 / NCIMB 9086 / R18194 / 383)</name>
    <dbReference type="NCBI Taxonomy" id="482957"/>
    <lineage>
        <taxon>Bacteria</taxon>
        <taxon>Pseudomonadati</taxon>
        <taxon>Pseudomonadota</taxon>
        <taxon>Betaproteobacteria</taxon>
        <taxon>Burkholderiales</taxon>
        <taxon>Burkholderiaceae</taxon>
        <taxon>Burkholderia</taxon>
        <taxon>Burkholderia cepacia complex</taxon>
    </lineage>
</organism>
<dbReference type="EMBL" id="CABVPU010000027">
    <property type="protein sequence ID" value="VWC17557.1"/>
    <property type="molecule type" value="Genomic_DNA"/>
</dbReference>
<name>A0A6P2QNI1_BURL3</name>
<feature type="region of interest" description="Disordered" evidence="1">
    <location>
        <begin position="355"/>
        <end position="377"/>
    </location>
</feature>
<feature type="signal peptide" evidence="2">
    <location>
        <begin position="1"/>
        <end position="41"/>
    </location>
</feature>
<protein>
    <submittedName>
        <fullName evidence="3">Colicin-M</fullName>
    </submittedName>
</protein>
<keyword evidence="2" id="KW-0732">Signal</keyword>
<gene>
    <name evidence="3" type="primary">cma</name>
    <name evidence="3" type="ORF">BLA15945_05721</name>
</gene>
<feature type="chain" id="PRO_5044426957" evidence="2">
    <location>
        <begin position="42"/>
        <end position="377"/>
    </location>
</feature>
<dbReference type="Proteomes" id="UP000494174">
    <property type="component" value="Unassembled WGS sequence"/>
</dbReference>
<accession>A0A6P2QNI1</accession>
<dbReference type="Pfam" id="PF14859">
    <property type="entry name" value="Colicin_M"/>
    <property type="match status" value="1"/>
</dbReference>
<dbReference type="GO" id="GO:0042742">
    <property type="term" value="P:defense response to bacterium"/>
    <property type="evidence" value="ECO:0007669"/>
    <property type="project" value="InterPro"/>
</dbReference>
<feature type="compositionally biased region" description="Low complexity" evidence="1">
    <location>
        <begin position="366"/>
        <end position="377"/>
    </location>
</feature>
<dbReference type="Gene3D" id="3.30.450.400">
    <property type="entry name" value="Colicin M, catalytic domain"/>
    <property type="match status" value="1"/>
</dbReference>
<evidence type="ECO:0000313" key="3">
    <source>
        <dbReference type="EMBL" id="VWC17557.1"/>
    </source>
</evidence>
<reference evidence="3 4" key="1">
    <citation type="submission" date="2019-09" db="EMBL/GenBank/DDBJ databases">
        <authorList>
            <person name="Depoorter E."/>
        </authorList>
    </citation>
    <scope>NUCLEOTIDE SEQUENCE [LARGE SCALE GENOMIC DNA]</scope>
    <source>
        <strain evidence="3">R-15945</strain>
    </source>
</reference>
<dbReference type="InterPro" id="IPR028056">
    <property type="entry name" value="Colicin_M"/>
</dbReference>
<evidence type="ECO:0000313" key="4">
    <source>
        <dbReference type="Proteomes" id="UP000494174"/>
    </source>
</evidence>
<proteinExistence type="predicted"/>
<dbReference type="AlphaFoldDB" id="A0A6P2QNI1"/>
<dbReference type="RefSeq" id="WP_174971803.1">
    <property type="nucleotide sequence ID" value="NZ_CABVPS010000029.1"/>
</dbReference>
<sequence>MDKKSSKNGRTAGTNHIRRLMLLASGSASLVGLLKSTKSFAAGDPTLPAITVSASPITDPYYPGSGTLGTGEVSPLRLPPVLTNGNITGPVFKVGDFFLVNGKKILDAIERGDSTGALVEFATGLQHATEAAVRSQAAVYGLMTLWLADRGYINQPGANEYAFTNVGSMSTLFGTFSTWYFNHLPSRPATDFKFYGTPFMSMAAIYYWMAGDGSARTMNIASLNLKMSLDDFGPIKSAVENPAYGPGTYPIDAEFSTNLFNHQTKDLWAAGVIGRVGGRVTGTLEVGATGDYVFNGNFSLNPDRYKAYDSNRTITQEALTKFLSLLGTFGHKDYDILFTGSMNIQFSGKKPVAFQQPVNPGDAVHRPSFGGRPRPPG</sequence>
<evidence type="ECO:0000256" key="2">
    <source>
        <dbReference type="SAM" id="SignalP"/>
    </source>
</evidence>